<dbReference type="PROSITE" id="PS51012">
    <property type="entry name" value="ABC_TM2"/>
    <property type="match status" value="1"/>
</dbReference>
<dbReference type="Pfam" id="PF01061">
    <property type="entry name" value="ABC2_membrane"/>
    <property type="match status" value="1"/>
</dbReference>
<keyword evidence="7 8" id="KW-0472">Membrane</keyword>
<evidence type="ECO:0000256" key="8">
    <source>
        <dbReference type="SAM" id="Phobius"/>
    </source>
</evidence>
<dbReference type="InterPro" id="IPR047817">
    <property type="entry name" value="ABC2_TM_bact-type"/>
</dbReference>
<feature type="domain" description="ABC transmembrane type-2" evidence="9">
    <location>
        <begin position="31"/>
        <end position="259"/>
    </location>
</feature>
<keyword evidence="4" id="KW-0997">Cell inner membrane</keyword>
<dbReference type="PANTHER" id="PTHR30413:SF8">
    <property type="entry name" value="TRANSPORT PERMEASE PROTEIN"/>
    <property type="match status" value="1"/>
</dbReference>
<dbReference type="EMBL" id="CAESAL010000081">
    <property type="protein sequence ID" value="CAB4345855.1"/>
    <property type="molecule type" value="Genomic_DNA"/>
</dbReference>
<dbReference type="GO" id="GO:0140359">
    <property type="term" value="F:ABC-type transporter activity"/>
    <property type="evidence" value="ECO:0007669"/>
    <property type="project" value="InterPro"/>
</dbReference>
<sequence>MKVVSELWAYRNLTYNLAQRELKSRYKKSLLGWLWSLLNPASILAVYTLVFGYFFNAKAPLAGNGSTTIFALYLFAGLWVWNLFNGTVLGAIAALQSSGPLLNKVYFPPACPALANTITVLLQAMIEAGILLVIMICLGNVGWMLVLFPLLILCITLFSVGIGLALSVYNVFYRDVNYLVTIGMNVLFYATPIIYPITLVQSKSMTLARILQLNPIAQYVQWSRDIFYGLTMPSTTSLIVVPLASLAVFVLGLLIFNRKSRDIAQEL</sequence>
<feature type="transmembrane region" description="Helical" evidence="8">
    <location>
        <begin position="30"/>
        <end position="55"/>
    </location>
</feature>
<reference evidence="10" key="1">
    <citation type="submission" date="2020-05" db="EMBL/GenBank/DDBJ databases">
        <authorList>
            <person name="Chiriac C."/>
            <person name="Salcher M."/>
            <person name="Ghai R."/>
            <person name="Kavagutti S V."/>
        </authorList>
    </citation>
    <scope>NUCLEOTIDE SEQUENCE</scope>
</reference>
<feature type="transmembrane region" description="Helical" evidence="8">
    <location>
        <begin position="67"/>
        <end position="92"/>
    </location>
</feature>
<evidence type="ECO:0000256" key="4">
    <source>
        <dbReference type="ARBA" id="ARBA00022519"/>
    </source>
</evidence>
<dbReference type="GO" id="GO:0015920">
    <property type="term" value="P:lipopolysaccharide transport"/>
    <property type="evidence" value="ECO:0007669"/>
    <property type="project" value="TreeGrafter"/>
</dbReference>
<keyword evidence="2" id="KW-0813">Transport</keyword>
<comment type="subcellular location">
    <subcellularLocation>
        <location evidence="1">Cell inner membrane</location>
        <topology evidence="1">Multi-pass membrane protein</topology>
    </subcellularLocation>
</comment>
<dbReference type="GO" id="GO:0005886">
    <property type="term" value="C:plasma membrane"/>
    <property type="evidence" value="ECO:0007669"/>
    <property type="project" value="UniProtKB-SubCell"/>
</dbReference>
<dbReference type="InterPro" id="IPR013525">
    <property type="entry name" value="ABC2_TM"/>
</dbReference>
<dbReference type="AlphaFoldDB" id="A0A6J5ZV05"/>
<proteinExistence type="predicted"/>
<accession>A0A6J5ZV05</accession>
<evidence type="ECO:0000313" key="10">
    <source>
        <dbReference type="EMBL" id="CAB4345855.1"/>
    </source>
</evidence>
<keyword evidence="6 8" id="KW-1133">Transmembrane helix</keyword>
<name>A0A6J5ZV05_9ZZZZ</name>
<evidence type="ECO:0000256" key="2">
    <source>
        <dbReference type="ARBA" id="ARBA00022448"/>
    </source>
</evidence>
<evidence type="ECO:0000256" key="7">
    <source>
        <dbReference type="ARBA" id="ARBA00023136"/>
    </source>
</evidence>
<organism evidence="10">
    <name type="scientific">freshwater metagenome</name>
    <dbReference type="NCBI Taxonomy" id="449393"/>
    <lineage>
        <taxon>unclassified sequences</taxon>
        <taxon>metagenomes</taxon>
        <taxon>ecological metagenomes</taxon>
    </lineage>
</organism>
<feature type="transmembrane region" description="Helical" evidence="8">
    <location>
        <begin position="237"/>
        <end position="256"/>
    </location>
</feature>
<keyword evidence="5 8" id="KW-0812">Transmembrane</keyword>
<evidence type="ECO:0000259" key="9">
    <source>
        <dbReference type="PROSITE" id="PS51012"/>
    </source>
</evidence>
<feature type="transmembrane region" description="Helical" evidence="8">
    <location>
        <begin position="178"/>
        <end position="197"/>
    </location>
</feature>
<evidence type="ECO:0000256" key="6">
    <source>
        <dbReference type="ARBA" id="ARBA00022989"/>
    </source>
</evidence>
<feature type="transmembrane region" description="Helical" evidence="8">
    <location>
        <begin position="142"/>
        <end position="166"/>
    </location>
</feature>
<evidence type="ECO:0000256" key="1">
    <source>
        <dbReference type="ARBA" id="ARBA00004429"/>
    </source>
</evidence>
<dbReference type="PANTHER" id="PTHR30413">
    <property type="entry name" value="INNER MEMBRANE TRANSPORT PERMEASE"/>
    <property type="match status" value="1"/>
</dbReference>
<evidence type="ECO:0000256" key="5">
    <source>
        <dbReference type="ARBA" id="ARBA00022692"/>
    </source>
</evidence>
<protein>
    <submittedName>
        <fullName evidence="10">Unannotated protein</fullName>
    </submittedName>
</protein>
<evidence type="ECO:0000256" key="3">
    <source>
        <dbReference type="ARBA" id="ARBA00022475"/>
    </source>
</evidence>
<gene>
    <name evidence="10" type="ORF">UFOPK3331_01636</name>
</gene>
<feature type="transmembrane region" description="Helical" evidence="8">
    <location>
        <begin position="113"/>
        <end position="136"/>
    </location>
</feature>
<keyword evidence="3" id="KW-1003">Cell membrane</keyword>